<evidence type="ECO:0000313" key="13">
    <source>
        <dbReference type="Proteomes" id="UP000321750"/>
    </source>
</evidence>
<dbReference type="GO" id="GO:0018580">
    <property type="term" value="F:nitronate monooxygenase activity"/>
    <property type="evidence" value="ECO:0007669"/>
    <property type="project" value="InterPro"/>
</dbReference>
<keyword evidence="4" id="KW-0285">Flavoprotein</keyword>
<dbReference type="AlphaFoldDB" id="A0A512JEB2"/>
<dbReference type="GO" id="GO:0051213">
    <property type="term" value="F:dioxygenase activity"/>
    <property type="evidence" value="ECO:0007669"/>
    <property type="project" value="UniProtKB-KW"/>
</dbReference>
<evidence type="ECO:0000256" key="11">
    <source>
        <dbReference type="ARBA" id="ARBA00067136"/>
    </source>
</evidence>
<evidence type="ECO:0000256" key="8">
    <source>
        <dbReference type="ARBA" id="ARBA00023033"/>
    </source>
</evidence>
<evidence type="ECO:0000313" key="12">
    <source>
        <dbReference type="EMBL" id="GEP08259.1"/>
    </source>
</evidence>
<dbReference type="PANTHER" id="PTHR42747:SF3">
    <property type="entry name" value="NITRONATE MONOOXYGENASE-RELATED"/>
    <property type="match status" value="1"/>
</dbReference>
<dbReference type="CDD" id="cd04730">
    <property type="entry name" value="NPD_like"/>
    <property type="match status" value="1"/>
</dbReference>
<evidence type="ECO:0000256" key="1">
    <source>
        <dbReference type="ARBA" id="ARBA00001917"/>
    </source>
</evidence>
<dbReference type="InterPro" id="IPR004136">
    <property type="entry name" value="NMO"/>
</dbReference>
<reference evidence="12 13" key="1">
    <citation type="submission" date="2019-07" db="EMBL/GenBank/DDBJ databases">
        <title>Whole genome shotgun sequence of Methylobacterium gnaphalii NBRC 107716.</title>
        <authorList>
            <person name="Hosoyama A."/>
            <person name="Uohara A."/>
            <person name="Ohji S."/>
            <person name="Ichikawa N."/>
        </authorList>
    </citation>
    <scope>NUCLEOTIDE SEQUENCE [LARGE SCALE GENOMIC DNA]</scope>
    <source>
        <strain evidence="12 13">NBRC 107716</strain>
    </source>
</reference>
<dbReference type="Proteomes" id="UP000321750">
    <property type="component" value="Unassembled WGS sequence"/>
</dbReference>
<evidence type="ECO:0000256" key="2">
    <source>
        <dbReference type="ARBA" id="ARBA00009881"/>
    </source>
</evidence>
<comment type="catalytic activity">
    <reaction evidence="10">
        <text>3 propionate 3-nitronate + 3 O2 + H2O = 3 3-oxopropanoate + 2 nitrate + nitrite + H2O2 + 3 H(+)</text>
        <dbReference type="Rhea" id="RHEA:57332"/>
        <dbReference type="ChEBI" id="CHEBI:15377"/>
        <dbReference type="ChEBI" id="CHEBI:15378"/>
        <dbReference type="ChEBI" id="CHEBI:15379"/>
        <dbReference type="ChEBI" id="CHEBI:16240"/>
        <dbReference type="ChEBI" id="CHEBI:16301"/>
        <dbReference type="ChEBI" id="CHEBI:17632"/>
        <dbReference type="ChEBI" id="CHEBI:33190"/>
        <dbReference type="ChEBI" id="CHEBI:136067"/>
    </reaction>
</comment>
<comment type="cofactor">
    <cofactor evidence="1">
        <name>FMN</name>
        <dbReference type="ChEBI" id="CHEBI:58210"/>
    </cofactor>
</comment>
<evidence type="ECO:0000256" key="10">
    <source>
        <dbReference type="ARBA" id="ARBA00049401"/>
    </source>
</evidence>
<evidence type="ECO:0000256" key="6">
    <source>
        <dbReference type="ARBA" id="ARBA00022741"/>
    </source>
</evidence>
<comment type="caution">
    <text evidence="12">The sequence shown here is derived from an EMBL/GenBank/DDBJ whole genome shotgun (WGS) entry which is preliminary data.</text>
</comment>
<evidence type="ECO:0000256" key="7">
    <source>
        <dbReference type="ARBA" id="ARBA00023002"/>
    </source>
</evidence>
<keyword evidence="5" id="KW-0288">FMN</keyword>
<keyword evidence="7" id="KW-0560">Oxidoreductase</keyword>
<keyword evidence="13" id="KW-1185">Reference proteome</keyword>
<evidence type="ECO:0000256" key="5">
    <source>
        <dbReference type="ARBA" id="ARBA00022643"/>
    </source>
</evidence>
<dbReference type="PANTHER" id="PTHR42747">
    <property type="entry name" value="NITRONATE MONOOXYGENASE-RELATED"/>
    <property type="match status" value="1"/>
</dbReference>
<proteinExistence type="inferred from homology"/>
<evidence type="ECO:0000256" key="9">
    <source>
        <dbReference type="ARBA" id="ARBA00031155"/>
    </source>
</evidence>
<dbReference type="SUPFAM" id="SSF51412">
    <property type="entry name" value="Inosine monophosphate dehydrogenase (IMPDH)"/>
    <property type="match status" value="1"/>
</dbReference>
<accession>A0A512JEB2</accession>
<evidence type="ECO:0000256" key="3">
    <source>
        <dbReference type="ARBA" id="ARBA00022575"/>
    </source>
</evidence>
<keyword evidence="12" id="KW-0223">Dioxygenase</keyword>
<organism evidence="12 13">
    <name type="scientific">Methylobacterium gnaphalii</name>
    <dbReference type="NCBI Taxonomy" id="1010610"/>
    <lineage>
        <taxon>Bacteria</taxon>
        <taxon>Pseudomonadati</taxon>
        <taxon>Pseudomonadota</taxon>
        <taxon>Alphaproteobacteria</taxon>
        <taxon>Hyphomicrobiales</taxon>
        <taxon>Methylobacteriaceae</taxon>
        <taxon>Methylobacterium</taxon>
    </lineage>
</organism>
<dbReference type="InterPro" id="IPR013785">
    <property type="entry name" value="Aldolase_TIM"/>
</dbReference>
<evidence type="ECO:0000256" key="4">
    <source>
        <dbReference type="ARBA" id="ARBA00022630"/>
    </source>
</evidence>
<gene>
    <name evidence="12" type="ORF">MGN01_01040</name>
</gene>
<name>A0A512JEB2_9HYPH</name>
<dbReference type="FunFam" id="3.20.20.70:FF:000154">
    <property type="entry name" value="Probable nitronate monooxygenase"/>
    <property type="match status" value="1"/>
</dbReference>
<protein>
    <recommendedName>
        <fullName evidence="11">Nitronate monooxygenase</fullName>
    </recommendedName>
    <alternativeName>
        <fullName evidence="9">Propionate 3-nitronate monooxygenase</fullName>
    </alternativeName>
</protein>
<keyword evidence="3" id="KW-0216">Detoxification</keyword>
<keyword evidence="6" id="KW-0547">Nucleotide-binding</keyword>
<dbReference type="Gene3D" id="3.20.20.70">
    <property type="entry name" value="Aldolase class I"/>
    <property type="match status" value="1"/>
</dbReference>
<sequence>MGGPLDSTYVNLGETAIDRRRVIPGATIMHWPDRRILDLVGIDYPIIQAPMIGPKPALAASVSGAGGLGSLGCAAWPADQIRTVVASIRENTDRPLNLNFFCHVAPPEDEAAEARWLARLEPYYREHGIDPASSAPMAKRAPFDATACALVEELRPKVVSFHFGLPYKALLARVRAAGSLVFASATTVAEARWLAERGVDAVIAQGAEAGGHRGIFLPGELAAHPGLFALLPQVVDAVRVPVIAAGGIADGRGIAAAFALGASAVQIGTAYLRCPEAGISAPHLEALRAARDEDTAVTNVFTGRPARGLLNRAMRELGPLSADAPAFPNAAVALQPLRASAEARNEGSFSPLWSGQAAPLARDLGAAELTRLLAKEGARRLSEIGGR</sequence>
<dbReference type="GO" id="GO:0000166">
    <property type="term" value="F:nucleotide binding"/>
    <property type="evidence" value="ECO:0007669"/>
    <property type="project" value="UniProtKB-KW"/>
</dbReference>
<keyword evidence="8" id="KW-0503">Monooxygenase</keyword>
<comment type="similarity">
    <text evidence="2">Belongs to the nitronate monooxygenase family. NMO class I subfamily.</text>
</comment>
<dbReference type="Pfam" id="PF03060">
    <property type="entry name" value="NMO"/>
    <property type="match status" value="1"/>
</dbReference>
<dbReference type="EMBL" id="BJZV01000001">
    <property type="protein sequence ID" value="GEP08259.1"/>
    <property type="molecule type" value="Genomic_DNA"/>
</dbReference>
<dbReference type="GO" id="GO:0009636">
    <property type="term" value="P:response to toxic substance"/>
    <property type="evidence" value="ECO:0007669"/>
    <property type="project" value="UniProtKB-KW"/>
</dbReference>